<feature type="transmembrane region" description="Helical" evidence="1">
    <location>
        <begin position="108"/>
        <end position="125"/>
    </location>
</feature>
<feature type="transmembrane region" description="Helical" evidence="1">
    <location>
        <begin position="165"/>
        <end position="184"/>
    </location>
</feature>
<evidence type="ECO:0000313" key="2">
    <source>
        <dbReference type="EMBL" id="TKC02939.1"/>
    </source>
</evidence>
<accession>A0A4U1CAE0</accession>
<evidence type="ECO:0008006" key="4">
    <source>
        <dbReference type="Google" id="ProtNLM"/>
    </source>
</evidence>
<organism evidence="2 3">
    <name type="scientific">Pedobacter frigoris</name>
    <dbReference type="NCBI Taxonomy" id="2571272"/>
    <lineage>
        <taxon>Bacteria</taxon>
        <taxon>Pseudomonadati</taxon>
        <taxon>Bacteroidota</taxon>
        <taxon>Sphingobacteriia</taxon>
        <taxon>Sphingobacteriales</taxon>
        <taxon>Sphingobacteriaceae</taxon>
        <taxon>Pedobacter</taxon>
    </lineage>
</organism>
<keyword evidence="1" id="KW-1133">Transmembrane helix</keyword>
<evidence type="ECO:0000313" key="3">
    <source>
        <dbReference type="Proteomes" id="UP000307244"/>
    </source>
</evidence>
<dbReference type="OrthoDB" id="946254at2"/>
<dbReference type="AlphaFoldDB" id="A0A4U1CAE0"/>
<gene>
    <name evidence="2" type="ORF">FA047_19890</name>
</gene>
<feature type="transmembrane region" description="Helical" evidence="1">
    <location>
        <begin position="196"/>
        <end position="215"/>
    </location>
</feature>
<proteinExistence type="predicted"/>
<reference evidence="2 3" key="1">
    <citation type="submission" date="2019-04" db="EMBL/GenBank/DDBJ databases">
        <title>Pedobacter sp. RP-3-15 sp. nov., isolated from Arctic soil.</title>
        <authorList>
            <person name="Dahal R.H."/>
            <person name="Kim D.-U."/>
        </authorList>
    </citation>
    <scope>NUCLEOTIDE SEQUENCE [LARGE SCALE GENOMIC DNA]</scope>
    <source>
        <strain evidence="2 3">RP-3-15</strain>
    </source>
</reference>
<dbReference type="Proteomes" id="UP000307244">
    <property type="component" value="Unassembled WGS sequence"/>
</dbReference>
<evidence type="ECO:0000256" key="1">
    <source>
        <dbReference type="SAM" id="Phobius"/>
    </source>
</evidence>
<keyword evidence="1" id="KW-0472">Membrane</keyword>
<sequence>MTLNQAPPDGGITYAETNMSQFFPEPLNAITSCFFLAIAFYWTVRLWGSYKDHVFLSVALVLLYIGGIGGTVYHGLRQWSVFIMMDWLPIMLLCVSAGVYFLSKLIRWYFALLIVVAYVFAQFFLKDILINTDPHLFININYAMMATLVLGPAVAYLIHTNWMHGRWVGFALLSFVLALTFRIADKWLWVDFGTHFLWHTFGAIASFCMFNYIYLSNQQKAALSSQQKAAVY</sequence>
<feature type="transmembrane region" description="Helical" evidence="1">
    <location>
        <begin position="54"/>
        <end position="73"/>
    </location>
</feature>
<keyword evidence="3" id="KW-1185">Reference proteome</keyword>
<keyword evidence="1" id="KW-0812">Transmembrane</keyword>
<name>A0A4U1CAE0_9SPHI</name>
<feature type="transmembrane region" description="Helical" evidence="1">
    <location>
        <begin position="79"/>
        <end position="101"/>
    </location>
</feature>
<feature type="transmembrane region" description="Helical" evidence="1">
    <location>
        <begin position="27"/>
        <end position="47"/>
    </location>
</feature>
<dbReference type="EMBL" id="SWBQ01000008">
    <property type="protein sequence ID" value="TKC02939.1"/>
    <property type="molecule type" value="Genomic_DNA"/>
</dbReference>
<comment type="caution">
    <text evidence="2">The sequence shown here is derived from an EMBL/GenBank/DDBJ whole genome shotgun (WGS) entry which is preliminary data.</text>
</comment>
<feature type="transmembrane region" description="Helical" evidence="1">
    <location>
        <begin position="137"/>
        <end position="158"/>
    </location>
</feature>
<protein>
    <recommendedName>
        <fullName evidence="4">Hemolysin III</fullName>
    </recommendedName>
</protein>